<dbReference type="PATRIC" id="fig|797516.3.peg.2266"/>
<protein>
    <submittedName>
        <fullName evidence="6">Iron transport-associated domain protein</fullName>
    </submittedName>
</protein>
<evidence type="ECO:0000256" key="4">
    <source>
        <dbReference type="SAM" id="Phobius"/>
    </source>
</evidence>
<dbReference type="SMART" id="SM00725">
    <property type="entry name" value="NEAT"/>
    <property type="match status" value="1"/>
</dbReference>
<dbReference type="Pfam" id="PF05031">
    <property type="entry name" value="NEAT"/>
    <property type="match status" value="1"/>
</dbReference>
<keyword evidence="4" id="KW-0472">Membrane</keyword>
<dbReference type="SUPFAM" id="SSF158911">
    <property type="entry name" value="NEAT domain-like"/>
    <property type="match status" value="1"/>
</dbReference>
<comment type="caution">
    <text evidence="6">The sequence shown here is derived from an EMBL/GenBank/DDBJ whole genome shotgun (WGS) entry which is preliminary data.</text>
</comment>
<evidence type="ECO:0000256" key="2">
    <source>
        <dbReference type="ARBA" id="ARBA00022729"/>
    </source>
</evidence>
<dbReference type="InterPro" id="IPR006635">
    <property type="entry name" value="NEAT_dom"/>
</dbReference>
<dbReference type="InterPro" id="IPR037250">
    <property type="entry name" value="NEAT_dom_sf"/>
</dbReference>
<organism evidence="6 7">
    <name type="scientific">Lentilactobacillus kisonensis F0435</name>
    <dbReference type="NCBI Taxonomy" id="797516"/>
    <lineage>
        <taxon>Bacteria</taxon>
        <taxon>Bacillati</taxon>
        <taxon>Bacillota</taxon>
        <taxon>Bacilli</taxon>
        <taxon>Lactobacillales</taxon>
        <taxon>Lactobacillaceae</taxon>
        <taxon>Lentilactobacillus</taxon>
    </lineage>
</organism>
<dbReference type="Gene3D" id="2.60.40.1850">
    <property type="match status" value="1"/>
</dbReference>
<feature type="domain" description="NEAT" evidence="5">
    <location>
        <begin position="23"/>
        <end position="155"/>
    </location>
</feature>
<feature type="compositionally biased region" description="Basic and acidic residues" evidence="3">
    <location>
        <begin position="234"/>
        <end position="245"/>
    </location>
</feature>
<feature type="region of interest" description="Disordered" evidence="3">
    <location>
        <begin position="150"/>
        <end position="252"/>
    </location>
</feature>
<evidence type="ECO:0000313" key="7">
    <source>
        <dbReference type="Proteomes" id="UP000005025"/>
    </source>
</evidence>
<name>H1LIT0_9LACO</name>
<dbReference type="PROSITE" id="PS50978">
    <property type="entry name" value="NEAT"/>
    <property type="match status" value="1"/>
</dbReference>
<feature type="compositionally biased region" description="Basic residues" evidence="3">
    <location>
        <begin position="209"/>
        <end position="219"/>
    </location>
</feature>
<evidence type="ECO:0000259" key="5">
    <source>
        <dbReference type="PROSITE" id="PS50978"/>
    </source>
</evidence>
<accession>H1LIT0</accession>
<dbReference type="EMBL" id="AGRJ01000219">
    <property type="protein sequence ID" value="EHO49559.1"/>
    <property type="molecule type" value="Genomic_DNA"/>
</dbReference>
<dbReference type="AlphaFoldDB" id="H1LIT0"/>
<dbReference type="Proteomes" id="UP000005025">
    <property type="component" value="Unassembled WGS sequence"/>
</dbReference>
<keyword evidence="2" id="KW-0732">Signal</keyword>
<dbReference type="STRING" id="797516.HMPREF9104_02521"/>
<reference evidence="6 7" key="1">
    <citation type="submission" date="2011-09" db="EMBL/GenBank/DDBJ databases">
        <authorList>
            <person name="Weinstock G."/>
            <person name="Sodergren E."/>
            <person name="Clifton S."/>
            <person name="Fulton L."/>
            <person name="Fulton B."/>
            <person name="Courtney L."/>
            <person name="Fronick C."/>
            <person name="Harrison M."/>
            <person name="Strong C."/>
            <person name="Farmer C."/>
            <person name="Delahaunty K."/>
            <person name="Markovic C."/>
            <person name="Hall O."/>
            <person name="Minx P."/>
            <person name="Tomlinson C."/>
            <person name="Mitreva M."/>
            <person name="Hou S."/>
            <person name="Chen J."/>
            <person name="Wollam A."/>
            <person name="Pepin K.H."/>
            <person name="Johnson M."/>
            <person name="Bhonagiri V."/>
            <person name="Zhang X."/>
            <person name="Suruliraj S."/>
            <person name="Warren W."/>
            <person name="Chinwalla A."/>
            <person name="Mardis E.R."/>
            <person name="Wilson R.K."/>
        </authorList>
    </citation>
    <scope>NUCLEOTIDE SEQUENCE [LARGE SCALE GENOMIC DNA]</scope>
    <source>
        <strain evidence="6 7">F0435</strain>
    </source>
</reference>
<comment type="subcellular location">
    <subcellularLocation>
        <location evidence="1">Cell envelope</location>
    </subcellularLocation>
</comment>
<sequence length="276" mass="30478">MRSVNKFLLSVTVILGILLLVPLTANAQSISYKSLKYGTNQTSMATGYFVHPAAVVVRDNSYYVTMQIKTAKSLSPFPVKVLWVDGQTPRAIRKVRDRAGNSRLYYSFFTKNLKKRINAKLAIDVPKVYKARHLITFEFNPTGLPKLKAPRSVHHAVSTTHKAAVVSTASKPSTKSVSNSKTETPKEQQPSAVNDHAKTKSESHPSQVTHKKTPKKASSKKQTQQPNKTQSSRDTAKPKSNDPQKSHHKNNGTRWIVGGVVAVAAISAGAWIYLRH</sequence>
<dbReference type="GO" id="GO:0030313">
    <property type="term" value="C:cell envelope"/>
    <property type="evidence" value="ECO:0007669"/>
    <property type="project" value="UniProtKB-SubCell"/>
</dbReference>
<dbReference type="RefSeq" id="WP_008857673.1">
    <property type="nucleotide sequence ID" value="NZ_JH591051.1"/>
</dbReference>
<proteinExistence type="predicted"/>
<evidence type="ECO:0000313" key="6">
    <source>
        <dbReference type="EMBL" id="EHO49559.1"/>
    </source>
</evidence>
<gene>
    <name evidence="6" type="ORF">HMPREF9104_02521</name>
</gene>
<evidence type="ECO:0000256" key="3">
    <source>
        <dbReference type="SAM" id="MobiDB-lite"/>
    </source>
</evidence>
<feature type="transmembrane region" description="Helical" evidence="4">
    <location>
        <begin position="255"/>
        <end position="274"/>
    </location>
</feature>
<dbReference type="CDD" id="cd06920">
    <property type="entry name" value="NEAT"/>
    <property type="match status" value="1"/>
</dbReference>
<evidence type="ECO:0000256" key="1">
    <source>
        <dbReference type="ARBA" id="ARBA00004196"/>
    </source>
</evidence>
<keyword evidence="4" id="KW-1133">Transmembrane helix</keyword>
<dbReference type="HOGENOM" id="CLU_094925_0_0_9"/>
<dbReference type="OrthoDB" id="2329522at2"/>
<feature type="compositionally biased region" description="Polar residues" evidence="3">
    <location>
        <begin position="157"/>
        <end position="192"/>
    </location>
</feature>
<keyword evidence="4" id="KW-0812">Transmembrane</keyword>